<dbReference type="SUPFAM" id="SSF57997">
    <property type="entry name" value="Tropomyosin"/>
    <property type="match status" value="1"/>
</dbReference>
<dbReference type="eggNOG" id="COG1196">
    <property type="taxonomic scope" value="Bacteria"/>
</dbReference>
<dbReference type="HAMAP" id="MF_01894">
    <property type="entry name" value="Smc_prok"/>
    <property type="match status" value="1"/>
</dbReference>
<dbReference type="GO" id="GO:0007062">
    <property type="term" value="P:sister chromatid cohesion"/>
    <property type="evidence" value="ECO:0007669"/>
    <property type="project" value="InterPro"/>
</dbReference>
<dbReference type="GO" id="GO:0005694">
    <property type="term" value="C:chromosome"/>
    <property type="evidence" value="ECO:0007669"/>
    <property type="project" value="InterPro"/>
</dbReference>
<dbReference type="STRING" id="868864.Dester_1452"/>
<dbReference type="InterPro" id="IPR036277">
    <property type="entry name" value="SMC_hinge_sf"/>
</dbReference>
<dbReference type="Gene3D" id="1.10.287.1490">
    <property type="match status" value="2"/>
</dbReference>
<dbReference type="GO" id="GO:0006260">
    <property type="term" value="P:DNA replication"/>
    <property type="evidence" value="ECO:0007669"/>
    <property type="project" value="UniProtKB-UniRule"/>
</dbReference>
<accession>F0S201</accession>
<feature type="domain" description="RecF/RecN/SMC N-terminal" evidence="7">
    <location>
        <begin position="2"/>
        <end position="1155"/>
    </location>
</feature>
<dbReference type="GO" id="GO:0016887">
    <property type="term" value="F:ATP hydrolysis activity"/>
    <property type="evidence" value="ECO:0007669"/>
    <property type="project" value="InterPro"/>
</dbReference>
<keyword evidence="2 6" id="KW-0547">Nucleotide-binding</keyword>
<evidence type="ECO:0000313" key="10">
    <source>
        <dbReference type="Proteomes" id="UP000007102"/>
    </source>
</evidence>
<proteinExistence type="inferred from homology"/>
<keyword evidence="4 6" id="KW-0175">Coiled coil</keyword>
<evidence type="ECO:0000256" key="6">
    <source>
        <dbReference type="HAMAP-Rule" id="MF_01894"/>
    </source>
</evidence>
<dbReference type="Proteomes" id="UP000007102">
    <property type="component" value="Chromosome"/>
</dbReference>
<dbReference type="EMBL" id="CP002543">
    <property type="protein sequence ID" value="ADY74082.1"/>
    <property type="molecule type" value="Genomic_DNA"/>
</dbReference>
<evidence type="ECO:0000256" key="4">
    <source>
        <dbReference type="ARBA" id="ARBA00023054"/>
    </source>
</evidence>
<keyword evidence="1 6" id="KW-0963">Cytoplasm</keyword>
<dbReference type="OrthoDB" id="9808768at2"/>
<dbReference type="InParanoid" id="F0S201"/>
<evidence type="ECO:0000256" key="5">
    <source>
        <dbReference type="ARBA" id="ARBA00023125"/>
    </source>
</evidence>
<feature type="coiled-coil region" evidence="6">
    <location>
        <begin position="651"/>
        <end position="923"/>
    </location>
</feature>
<comment type="domain">
    <text evidence="6">Contains large globular domains required for ATP hydrolysis at each terminus and a third globular domain forming a flexible hinge near the middle of the molecule. These domains are separated by coiled-coil structures.</text>
</comment>
<reference evidence="10" key="2">
    <citation type="submission" date="2011-02" db="EMBL/GenBank/DDBJ databases">
        <title>The complete genome of Desulfurobacterium thermolithotrophum DSM 11699.</title>
        <authorList>
            <consortium name="US DOE Joint Genome Institute (JGI-PGF)"/>
            <person name="Lucas S."/>
            <person name="Copeland A."/>
            <person name="Lapidus A."/>
            <person name="Bruce D."/>
            <person name="Goodwin L."/>
            <person name="Pitluck S."/>
            <person name="Kyrpides N."/>
            <person name="Mavromatis K."/>
            <person name="Pagani I."/>
            <person name="Ivanova N."/>
            <person name="Mikhailova N."/>
            <person name="Daligault H."/>
            <person name="Detter J.C."/>
            <person name="Tapia R."/>
            <person name="Han C."/>
            <person name="Land M."/>
            <person name="Hauser L."/>
            <person name="Markowitz V."/>
            <person name="Cheng J.-F."/>
            <person name="Hugenholtz P."/>
            <person name="Woyke T."/>
            <person name="Wu D."/>
            <person name="Spring S."/>
            <person name="Brambilla E."/>
            <person name="Klenk H.-P."/>
            <person name="Eisen J.A."/>
        </authorList>
    </citation>
    <scope>NUCLEOTIDE SEQUENCE [LARGE SCALE GENOMIC DNA]</scope>
    <source>
        <strain evidence="10">DSM 11699 / BSA</strain>
    </source>
</reference>
<evidence type="ECO:0000256" key="3">
    <source>
        <dbReference type="ARBA" id="ARBA00022840"/>
    </source>
</evidence>
<evidence type="ECO:0000259" key="8">
    <source>
        <dbReference type="Pfam" id="PF06470"/>
    </source>
</evidence>
<dbReference type="RefSeq" id="WP_013639030.1">
    <property type="nucleotide sequence ID" value="NC_015185.1"/>
</dbReference>
<keyword evidence="3 6" id="KW-0067">ATP-binding</keyword>
<feature type="coiled-coil region" evidence="6">
    <location>
        <begin position="990"/>
        <end position="1020"/>
    </location>
</feature>
<name>F0S201_DESTD</name>
<dbReference type="KEGG" id="dte:Dester_1452"/>
<comment type="subunit">
    <text evidence="6">Homodimer.</text>
</comment>
<dbReference type="SUPFAM" id="SSF75553">
    <property type="entry name" value="Smc hinge domain"/>
    <property type="match status" value="1"/>
</dbReference>
<evidence type="ECO:0000313" key="9">
    <source>
        <dbReference type="EMBL" id="ADY74082.1"/>
    </source>
</evidence>
<dbReference type="Gene3D" id="3.40.50.300">
    <property type="entry name" value="P-loop containing nucleotide triphosphate hydrolases"/>
    <property type="match status" value="2"/>
</dbReference>
<feature type="binding site" evidence="6">
    <location>
        <begin position="32"/>
        <end position="39"/>
    </location>
    <ligand>
        <name>ATP</name>
        <dbReference type="ChEBI" id="CHEBI:30616"/>
    </ligand>
</feature>
<dbReference type="Pfam" id="PF06470">
    <property type="entry name" value="SMC_hinge"/>
    <property type="match status" value="1"/>
</dbReference>
<dbReference type="GO" id="GO:0003677">
    <property type="term" value="F:DNA binding"/>
    <property type="evidence" value="ECO:0007669"/>
    <property type="project" value="UniProtKB-UniRule"/>
</dbReference>
<reference evidence="9 10" key="1">
    <citation type="journal article" date="2011" name="Stand. Genomic Sci.">
        <title>Complete genome sequence of the thermophilic sulfur-reducer Desulfurobacterium thermolithotrophum type strain (BSA(T)) from a deep-sea hydrothermal vent.</title>
        <authorList>
            <person name="Goker M."/>
            <person name="Daligault H."/>
            <person name="Mwirichia R."/>
            <person name="Lapidus A."/>
            <person name="Lucas S."/>
            <person name="Deshpande S."/>
            <person name="Pagani I."/>
            <person name="Tapia R."/>
            <person name="Cheng J.F."/>
            <person name="Goodwin L."/>
            <person name="Pitluck S."/>
            <person name="Liolios K."/>
            <person name="Ivanova N."/>
            <person name="Mavromatis K."/>
            <person name="Mikhailova N."/>
            <person name="Pati A."/>
            <person name="Chen A."/>
            <person name="Palaniappan K."/>
            <person name="Han C."/>
            <person name="Land M."/>
            <person name="Hauser L."/>
            <person name="Pan C."/>
            <person name="Brambilla E.M."/>
            <person name="Rohde M."/>
            <person name="Spring S."/>
            <person name="Sikorski J."/>
            <person name="Wirth R."/>
            <person name="Detter J.C."/>
            <person name="Woyke T."/>
            <person name="Bristow J."/>
            <person name="Eisen J.A."/>
            <person name="Markowitz V."/>
            <person name="Hugenholtz P."/>
            <person name="Kyrpides N.C."/>
            <person name="Klenk H.P."/>
        </authorList>
    </citation>
    <scope>NUCLEOTIDE SEQUENCE [LARGE SCALE GENOMIC DNA]</scope>
    <source>
        <strain evidence="10">DSM 11699 / BSA</strain>
    </source>
</reference>
<evidence type="ECO:0000259" key="7">
    <source>
        <dbReference type="Pfam" id="PF02463"/>
    </source>
</evidence>
<comment type="similarity">
    <text evidence="6">Belongs to the SMC family.</text>
</comment>
<dbReference type="InterPro" id="IPR024704">
    <property type="entry name" value="SMC"/>
</dbReference>
<organism evidence="9 10">
    <name type="scientific">Desulfurobacterium thermolithotrophum (strain DSM 11699 / BSA)</name>
    <dbReference type="NCBI Taxonomy" id="868864"/>
    <lineage>
        <taxon>Bacteria</taxon>
        <taxon>Pseudomonadati</taxon>
        <taxon>Aquificota</taxon>
        <taxon>Aquificia</taxon>
        <taxon>Desulfurobacteriales</taxon>
        <taxon>Desulfurobacteriaceae</taxon>
        <taxon>Desulfurobacterium</taxon>
    </lineage>
</organism>
<evidence type="ECO:0000256" key="1">
    <source>
        <dbReference type="ARBA" id="ARBA00022490"/>
    </source>
</evidence>
<comment type="function">
    <text evidence="6">Required for chromosome condensation and partitioning.</text>
</comment>
<dbReference type="GO" id="GO:0005524">
    <property type="term" value="F:ATP binding"/>
    <property type="evidence" value="ECO:0007669"/>
    <property type="project" value="UniProtKB-UniRule"/>
</dbReference>
<feature type="coiled-coil region" evidence="6">
    <location>
        <begin position="166"/>
        <end position="491"/>
    </location>
</feature>
<keyword evidence="5 6" id="KW-0238">DNA-binding</keyword>
<dbReference type="PANTHER" id="PTHR43977">
    <property type="entry name" value="STRUCTURAL MAINTENANCE OF CHROMOSOMES PROTEIN 3"/>
    <property type="match status" value="1"/>
</dbReference>
<protein>
    <recommendedName>
        <fullName evidence="6">Chromosome partition protein Smc</fullName>
    </recommendedName>
</protein>
<keyword evidence="10" id="KW-1185">Reference proteome</keyword>
<dbReference type="InterPro" id="IPR011890">
    <property type="entry name" value="SMC_prok"/>
</dbReference>
<evidence type="ECO:0000256" key="2">
    <source>
        <dbReference type="ARBA" id="ARBA00022741"/>
    </source>
</evidence>
<dbReference type="AlphaFoldDB" id="F0S201"/>
<dbReference type="SUPFAM" id="SSF52540">
    <property type="entry name" value="P-loop containing nucleoside triphosphate hydrolases"/>
    <property type="match status" value="2"/>
</dbReference>
<gene>
    <name evidence="6" type="primary">smc</name>
    <name evidence="9" type="ordered locus">Dester_1452</name>
</gene>
<dbReference type="InterPro" id="IPR003395">
    <property type="entry name" value="RecF/RecN/SMC_N"/>
</dbReference>
<dbReference type="InterPro" id="IPR027417">
    <property type="entry name" value="P-loop_NTPase"/>
</dbReference>
<dbReference type="NCBIfam" id="TIGR02168">
    <property type="entry name" value="SMC_prok_B"/>
    <property type="match status" value="1"/>
</dbReference>
<dbReference type="Pfam" id="PF02463">
    <property type="entry name" value="SMC_N"/>
    <property type="match status" value="1"/>
</dbReference>
<dbReference type="PIRSF" id="PIRSF005719">
    <property type="entry name" value="SMC"/>
    <property type="match status" value="1"/>
</dbReference>
<dbReference type="GO" id="GO:0005737">
    <property type="term" value="C:cytoplasm"/>
    <property type="evidence" value="ECO:0007669"/>
    <property type="project" value="UniProtKB-SubCell"/>
</dbReference>
<sequence>MFIKSLKLKGFKSFADETEIRFSKGINCIVGPNGCGKSNIVDALKWIVGDTSIKGMRASNIKDVIFKGSEGRRAARSAEVSITLIKDDLFTFSESEVELKRRIKSTGDSEFLINNRKVRLKDIQEFFASIGLGNRDYAFFEQGQIDRVLKMKPQERRLLIDEAAGITSFKEKKEETLQKLSEAEQNLESVRSVIDEVGKNLRTLKSQAEKAKKFQELRNLEKELELKLLGLQLKNLRLEKEVSENSLKLLQEDRISLEREVSVLQVELEELRKELESITKEIEETSQELYEVEKSKKEASVKREFLQKEIKRLEEELKEKTFEREHKIRKIESIRKELQLIFQEESELQKKLEDLENREKEKERIVKELQQKRKAFEERLKELKSSLSTTSTQISKLQLDMAREEERFKSLKNIKEKLPGEIEKLQKEKEYYLSYIERFVEKENSLKEKIEKLKEELENLKKEKKELLERLEVINSEVSEKREEIVSLRSKIESIEKFLTSINLGKLEEKIIESGKKGKVKGYIGLLVNLIDVDNGWEKIVESYLSQFGAGIVLETFEDVIWVKERIKGSGRVLLLSADVGNVKKIEIEEAKPVISHVKPKDLRILNLVNVLFSNVFFVPSGAERLARKYPQCVFIDEELNIFTGTGSIVGKFKKNSLLEMEKELENLKEKLTREEKVLSCLQSKVLPIREEIDEKEEGIDSLKEAIQQKKMELFEVGSKIKEARRKLADLERKENELEDKLKRAVESINSYNSRKDIFLQKIESLSKKKDELVKEIEKLEEDIKKLEANIGIEKEELSKYVSKKILLAEKLKNLKERKESKERFVRTLQKEIEEIEKRIEKDEENLKKAAIGVKRAEEILGGVDESIDEIKKELQLLEERRGEITSMVKTKEEALKSKNKDLSEVQNKLKETEVAVARFNVKEEEIISKILELEKSVSDALEAALAAGSEEEVKKELINLKEKISKIGNVNFLAIEEYEKVKERYGFILEQEKDLIESIKNLREAIRKLDEEIEKKFTETLKAVNRNFRRTFKQIFGGGDAKLILTDKNISEAGIEIEAKPPGKKHSNINLLSGGERTLVALAFLYALYSVRPAPFVVLDEVDAALDDANTLRFIELLKQMALETQVIVVTHNKLTMEAADVLYGVTMEVPGVSKIIGVSFESILSV</sequence>
<dbReference type="InterPro" id="IPR010935">
    <property type="entry name" value="SMC_hinge"/>
</dbReference>
<dbReference type="HOGENOM" id="CLU_001042_2_2_0"/>
<dbReference type="GO" id="GO:0030261">
    <property type="term" value="P:chromosome condensation"/>
    <property type="evidence" value="ECO:0007669"/>
    <property type="project" value="InterPro"/>
</dbReference>
<feature type="domain" description="SMC hinge" evidence="8">
    <location>
        <begin position="521"/>
        <end position="621"/>
    </location>
</feature>
<comment type="subcellular location">
    <subcellularLocation>
        <location evidence="6">Cytoplasm</location>
    </subcellularLocation>
</comment>
<dbReference type="GO" id="GO:0007059">
    <property type="term" value="P:chromosome segregation"/>
    <property type="evidence" value="ECO:0007669"/>
    <property type="project" value="UniProtKB-UniRule"/>
</dbReference>